<sequence>MVVAPMPGRPRTRLSRVLDDLGGVLLEPLAGLRRRGARLDHVVIHDPLDSTPEAPPGTPPHAPASGGAAHAVVLCVGVRAPEEIVRLLREYGRREATALVVRQPVETGPEVVRAAEEAGVALLGLAAGASWAQLAAMLRTVLAEEDLGDASPQTLDGRPAGDLFAVANAVAALLDAPVTIEDRASRVLAFSGRQDEADQPRARTILGRQVPPHFTRHLEANGVFERLYREQGPVYVDPRSQDFEMGMPRLAVAVRAGDEILGSVWAAVPGPVGEERAQALVDAAKVVALHMLRLRAGADVERRLRADLVSTVLEGGTAAPEALARLGLLGRPLVVLAMGLADPPGTSTPEEDVSRTAERQRLTDALATHLTTVQPRAAVALLGNVAYGLLPLPGEQPEDVARALRLATAFLERTGRDTEEAAIGIGPPARDGTGVRRAREGADRALRVLLAAGRGRRVATLEDVHIDALLLDLADLAAARGDRPTAAIARLLDHDARHGSRLVHTLRCWLDAFGDVPAASARAHVHPNTFRYRLGRLAEVGELDLKDPDQRFAAMLQLRLLPASEDAPEA</sequence>
<dbReference type="Pfam" id="PF13556">
    <property type="entry name" value="HTH_30"/>
    <property type="match status" value="1"/>
</dbReference>
<dbReference type="STRING" id="996637.SGM_0202"/>
<dbReference type="InterPro" id="IPR025736">
    <property type="entry name" value="PucR_C-HTH_dom"/>
</dbReference>
<name>F3NA18_9ACTN</name>
<evidence type="ECO:0000313" key="5">
    <source>
        <dbReference type="EMBL" id="EGG49862.1"/>
    </source>
</evidence>
<keyword evidence="6" id="KW-1185">Reference proteome</keyword>
<dbReference type="GO" id="GO:0003677">
    <property type="term" value="F:DNA binding"/>
    <property type="evidence" value="ECO:0007669"/>
    <property type="project" value="UniProtKB-KW"/>
</dbReference>
<keyword evidence="5" id="KW-0238">DNA-binding</keyword>
<comment type="similarity">
    <text evidence="1">Belongs to the CdaR family.</text>
</comment>
<dbReference type="AlphaFoldDB" id="F3NA18"/>
<dbReference type="InterPro" id="IPR051448">
    <property type="entry name" value="CdaR-like_regulators"/>
</dbReference>
<feature type="region of interest" description="Disordered" evidence="2">
    <location>
        <begin position="46"/>
        <end position="66"/>
    </location>
</feature>
<evidence type="ECO:0000256" key="2">
    <source>
        <dbReference type="SAM" id="MobiDB-lite"/>
    </source>
</evidence>
<evidence type="ECO:0000259" key="4">
    <source>
        <dbReference type="Pfam" id="PF17853"/>
    </source>
</evidence>
<evidence type="ECO:0000259" key="3">
    <source>
        <dbReference type="Pfam" id="PF13556"/>
    </source>
</evidence>
<dbReference type="InterPro" id="IPR041522">
    <property type="entry name" value="CdaR_GGDEF"/>
</dbReference>
<dbReference type="PANTHER" id="PTHR33744:SF17">
    <property type="entry name" value="CONSERVED PROTEIN"/>
    <property type="match status" value="1"/>
</dbReference>
<reference evidence="5 6" key="1">
    <citation type="journal article" date="2011" name="J. Bacteriol.">
        <title>Draft genome sequence of the marine bacterium Streptomyces griseoaurantiacus M045, which produces novel manumycin-type antibiotics with a pABA core component.</title>
        <authorList>
            <person name="Li F."/>
            <person name="Jiang P."/>
            <person name="Zheng H."/>
            <person name="Wang S."/>
            <person name="Zhao G."/>
            <person name="Qin S."/>
            <person name="Liu Z."/>
        </authorList>
    </citation>
    <scope>NUCLEOTIDE SEQUENCE [LARGE SCALE GENOMIC DNA]</scope>
    <source>
        <strain evidence="5 6">M045</strain>
    </source>
</reference>
<evidence type="ECO:0000256" key="1">
    <source>
        <dbReference type="ARBA" id="ARBA00006754"/>
    </source>
</evidence>
<dbReference type="PANTHER" id="PTHR33744">
    <property type="entry name" value="CARBOHYDRATE DIACID REGULATOR"/>
    <property type="match status" value="1"/>
</dbReference>
<feature type="domain" description="CdaR GGDEF-like" evidence="4">
    <location>
        <begin position="321"/>
        <end position="448"/>
    </location>
</feature>
<dbReference type="InterPro" id="IPR042070">
    <property type="entry name" value="PucR_C-HTH_sf"/>
</dbReference>
<gene>
    <name evidence="5" type="ORF">SGM_0202</name>
</gene>
<proteinExistence type="inferred from homology"/>
<dbReference type="Pfam" id="PF17853">
    <property type="entry name" value="GGDEF_2"/>
    <property type="match status" value="1"/>
</dbReference>
<accession>F3NA18</accession>
<protein>
    <submittedName>
        <fullName evidence="5">DNA-binding protein</fullName>
    </submittedName>
</protein>
<dbReference type="Proteomes" id="UP000003022">
    <property type="component" value="Unassembled WGS sequence"/>
</dbReference>
<dbReference type="Gene3D" id="1.10.10.2840">
    <property type="entry name" value="PucR C-terminal helix-turn-helix domain"/>
    <property type="match status" value="1"/>
</dbReference>
<feature type="compositionally biased region" description="Pro residues" evidence="2">
    <location>
        <begin position="53"/>
        <end position="62"/>
    </location>
</feature>
<feature type="domain" description="PucR C-terminal helix-turn-helix" evidence="3">
    <location>
        <begin position="502"/>
        <end position="560"/>
    </location>
</feature>
<evidence type="ECO:0000313" key="6">
    <source>
        <dbReference type="Proteomes" id="UP000003022"/>
    </source>
</evidence>
<organism evidence="5 6">
    <name type="scientific">Streptomyces griseoaurantiacus M045</name>
    <dbReference type="NCBI Taxonomy" id="996637"/>
    <lineage>
        <taxon>Bacteria</taxon>
        <taxon>Bacillati</taxon>
        <taxon>Actinomycetota</taxon>
        <taxon>Actinomycetes</taxon>
        <taxon>Kitasatosporales</taxon>
        <taxon>Streptomycetaceae</taxon>
        <taxon>Streptomyces</taxon>
        <taxon>Streptomyces aurantiacus group</taxon>
    </lineage>
</organism>
<dbReference type="EMBL" id="AEYX01000001">
    <property type="protein sequence ID" value="EGG49862.1"/>
    <property type="molecule type" value="Genomic_DNA"/>
</dbReference>
<comment type="caution">
    <text evidence="5">The sequence shown here is derived from an EMBL/GenBank/DDBJ whole genome shotgun (WGS) entry which is preliminary data.</text>
</comment>
<dbReference type="eggNOG" id="COG2508">
    <property type="taxonomic scope" value="Bacteria"/>
</dbReference>